<sequence length="346" mass="37952">MAPEKVVLGLDTFGDLPKNSDGELMTYAQALRQVVKEAVLADELGVDIITLGEHHRDEFAISSPETVLAAIATQTNQIQLGSGVTVLSSDDPVRVFERFSTVDAVSNGRAQVILGRGSFTESFPLFGYDLGDYDALFEEKIAMFSKLLEEKPFDWQGELTQSLKQANVFPKTESGHLDTWVGVGGSPESIVRAAHFGFPVILAIIGGDPVRFKPYVELYERAAQQFGMPTHALGMHSHGFIADTQEAAVEMAWENIKLAFDKIGVTRGWAPMSREHFEHEITSGSMYVGTPEVVAQRMAKAIKTLGVGRFDLVYGAGEQPASARERMITLYATEVIPRVRELLAED</sequence>
<dbReference type="InterPro" id="IPR036661">
    <property type="entry name" value="Luciferase-like_sf"/>
</dbReference>
<dbReference type="InterPro" id="IPR050766">
    <property type="entry name" value="Bact_Lucif_Oxidored"/>
</dbReference>
<dbReference type="InterPro" id="IPR022290">
    <property type="entry name" value="LLM_Atu2307-like"/>
</dbReference>
<reference evidence="4 5" key="1">
    <citation type="submission" date="2018-08" db="EMBL/GenBank/DDBJ databases">
        <title>Draft genome sequences of Leuconostoc spp. and Weissella spp. with biocontrol potential.</title>
        <authorList>
            <person name="Lo R."/>
            <person name="Ho V.T.T."/>
            <person name="Turner M.S."/>
        </authorList>
    </citation>
    <scope>NUCLEOTIDE SEQUENCE [LARGE SCALE GENOMIC DNA]</scope>
    <source>
        <strain evidence="4 5">733</strain>
    </source>
</reference>
<name>A0ABT2NXI2_9LACO</name>
<dbReference type="Pfam" id="PF00296">
    <property type="entry name" value="Bac_luciferase"/>
    <property type="match status" value="1"/>
</dbReference>
<proteinExistence type="predicted"/>
<dbReference type="InterPro" id="IPR011251">
    <property type="entry name" value="Luciferase-like_dom"/>
</dbReference>
<protein>
    <submittedName>
        <fullName evidence="4">LLM class flavin-dependent oxidoreductase</fullName>
    </submittedName>
</protein>
<feature type="domain" description="Luciferase-like" evidence="3">
    <location>
        <begin position="21"/>
        <end position="306"/>
    </location>
</feature>
<keyword evidence="5" id="KW-1185">Reference proteome</keyword>
<dbReference type="Gene3D" id="3.20.20.30">
    <property type="entry name" value="Luciferase-like domain"/>
    <property type="match status" value="1"/>
</dbReference>
<evidence type="ECO:0000313" key="5">
    <source>
        <dbReference type="Proteomes" id="UP001525857"/>
    </source>
</evidence>
<dbReference type="NCBIfam" id="TIGR03858">
    <property type="entry name" value="LLM_2I7G"/>
    <property type="match status" value="1"/>
</dbReference>
<dbReference type="PANTHER" id="PTHR30137:SF8">
    <property type="entry name" value="BLR5498 PROTEIN"/>
    <property type="match status" value="1"/>
</dbReference>
<comment type="caution">
    <text evidence="4">The sequence shown here is derived from an EMBL/GenBank/DDBJ whole genome shotgun (WGS) entry which is preliminary data.</text>
</comment>
<evidence type="ECO:0000256" key="2">
    <source>
        <dbReference type="ARBA" id="ARBA00023033"/>
    </source>
</evidence>
<organism evidence="4 5">
    <name type="scientific">Leuconostoc holzapfelii</name>
    <dbReference type="NCBI Taxonomy" id="434464"/>
    <lineage>
        <taxon>Bacteria</taxon>
        <taxon>Bacillati</taxon>
        <taxon>Bacillota</taxon>
        <taxon>Bacilli</taxon>
        <taxon>Lactobacillales</taxon>
        <taxon>Lactobacillaceae</taxon>
        <taxon>Leuconostoc</taxon>
    </lineage>
</organism>
<evidence type="ECO:0000259" key="3">
    <source>
        <dbReference type="Pfam" id="PF00296"/>
    </source>
</evidence>
<evidence type="ECO:0000256" key="1">
    <source>
        <dbReference type="ARBA" id="ARBA00023002"/>
    </source>
</evidence>
<dbReference type="EMBL" id="QVOV01000008">
    <property type="protein sequence ID" value="MCT8389822.1"/>
    <property type="molecule type" value="Genomic_DNA"/>
</dbReference>
<dbReference type="SUPFAM" id="SSF51679">
    <property type="entry name" value="Bacterial luciferase-like"/>
    <property type="match status" value="1"/>
</dbReference>
<keyword evidence="2" id="KW-0503">Monooxygenase</keyword>
<gene>
    <name evidence="4" type="ORF">D0501_07015</name>
</gene>
<dbReference type="PANTHER" id="PTHR30137">
    <property type="entry name" value="LUCIFERASE-LIKE MONOOXYGENASE"/>
    <property type="match status" value="1"/>
</dbReference>
<dbReference type="Proteomes" id="UP001525857">
    <property type="component" value="Unassembled WGS sequence"/>
</dbReference>
<accession>A0ABT2NXI2</accession>
<dbReference type="RefSeq" id="WP_261657367.1">
    <property type="nucleotide sequence ID" value="NZ_QVOV01000008.1"/>
</dbReference>
<keyword evidence="1" id="KW-0560">Oxidoreductase</keyword>
<evidence type="ECO:0000313" key="4">
    <source>
        <dbReference type="EMBL" id="MCT8389822.1"/>
    </source>
</evidence>